<keyword evidence="2" id="KW-1185">Reference proteome</keyword>
<evidence type="ECO:0000313" key="1">
    <source>
        <dbReference type="EMBL" id="MCW1884420.1"/>
    </source>
</evidence>
<proteinExistence type="predicted"/>
<comment type="caution">
    <text evidence="1">The sequence shown here is derived from an EMBL/GenBank/DDBJ whole genome shotgun (WGS) entry which is preliminary data.</text>
</comment>
<protein>
    <submittedName>
        <fullName evidence="1">Uncharacterized protein</fullName>
    </submittedName>
</protein>
<evidence type="ECO:0000313" key="2">
    <source>
        <dbReference type="Proteomes" id="UP001207930"/>
    </source>
</evidence>
<reference evidence="1 2" key="1">
    <citation type="submission" date="2022-10" db="EMBL/GenBank/DDBJ databases">
        <title>Luteolibacter flavescens strain MCCC 1K03193, whole genome shotgun sequencing project.</title>
        <authorList>
            <person name="Zhao G."/>
            <person name="Shen L."/>
        </authorList>
    </citation>
    <scope>NUCLEOTIDE SEQUENCE [LARGE SCALE GENOMIC DNA]</scope>
    <source>
        <strain evidence="1 2">MCCC 1K03193</strain>
    </source>
</reference>
<dbReference type="EMBL" id="JAPDDS010000003">
    <property type="protein sequence ID" value="MCW1884420.1"/>
    <property type="molecule type" value="Genomic_DNA"/>
</dbReference>
<gene>
    <name evidence="1" type="ORF">OKA04_06730</name>
</gene>
<accession>A0ABT3FLH8</accession>
<sequence length="209" mass="24116">MSNAERDHLKANLLGMIAGQGDGIDLDTPYRWNVKGIEEAERFFRSLDSLLPADSVLYFEGCSIAREVSEFYESHRAKNPVAVVRDTISPTPDTYHVDFSPAVVTGLCELTATRTSGEAFYHIKAYRGETLLFTFHDAFEGDLLISEHIAESTVADFCIRLGVTYRQERNTKRDPEQLRRLLWALENPDQVRFVGEPWWRRAWRRWTGW</sequence>
<dbReference type="Proteomes" id="UP001207930">
    <property type="component" value="Unassembled WGS sequence"/>
</dbReference>
<dbReference type="RefSeq" id="WP_264500380.1">
    <property type="nucleotide sequence ID" value="NZ_JAPDDS010000003.1"/>
</dbReference>
<name>A0ABT3FLH8_9BACT</name>
<organism evidence="1 2">
    <name type="scientific">Luteolibacter flavescens</name>
    <dbReference type="NCBI Taxonomy" id="1859460"/>
    <lineage>
        <taxon>Bacteria</taxon>
        <taxon>Pseudomonadati</taxon>
        <taxon>Verrucomicrobiota</taxon>
        <taxon>Verrucomicrobiia</taxon>
        <taxon>Verrucomicrobiales</taxon>
        <taxon>Verrucomicrobiaceae</taxon>
        <taxon>Luteolibacter</taxon>
    </lineage>
</organism>